<dbReference type="EMBL" id="QVID01000001">
    <property type="protein sequence ID" value="RFN59497.1"/>
    <property type="molecule type" value="Genomic_DNA"/>
</dbReference>
<keyword evidence="5 6" id="KW-0472">Membrane</keyword>
<name>A0A3E1QBI1_9FLAO</name>
<feature type="transmembrane region" description="Helical" evidence="6">
    <location>
        <begin position="299"/>
        <end position="316"/>
    </location>
</feature>
<keyword evidence="8" id="KW-1185">Reference proteome</keyword>
<evidence type="ECO:0000256" key="4">
    <source>
        <dbReference type="ARBA" id="ARBA00022989"/>
    </source>
</evidence>
<evidence type="ECO:0000256" key="5">
    <source>
        <dbReference type="ARBA" id="ARBA00023136"/>
    </source>
</evidence>
<evidence type="ECO:0000256" key="1">
    <source>
        <dbReference type="ARBA" id="ARBA00004651"/>
    </source>
</evidence>
<dbReference type="NCBIfam" id="TIGR00374">
    <property type="entry name" value="flippase-like domain"/>
    <property type="match status" value="1"/>
</dbReference>
<evidence type="ECO:0000256" key="3">
    <source>
        <dbReference type="ARBA" id="ARBA00022692"/>
    </source>
</evidence>
<dbReference type="PANTHER" id="PTHR39087">
    <property type="entry name" value="UPF0104 MEMBRANE PROTEIN MJ1595"/>
    <property type="match status" value="1"/>
</dbReference>
<reference evidence="7 8" key="1">
    <citation type="journal article" date="2007" name="Int. J. Syst. Evol. Microbiol.">
        <title>Marixanthomonas ophiurae gen. nov., sp. nov., a marine bacterium of the family Flavobacteriaceae isolated from a deep-sea brittle star.</title>
        <authorList>
            <person name="Romanenko L.A."/>
            <person name="Uchino M."/>
            <person name="Frolova G.M."/>
            <person name="Mikhailov V.V."/>
        </authorList>
    </citation>
    <scope>NUCLEOTIDE SEQUENCE [LARGE SCALE GENOMIC DNA]</scope>
    <source>
        <strain evidence="7 8">KMM 3046</strain>
    </source>
</reference>
<evidence type="ECO:0000313" key="8">
    <source>
        <dbReference type="Proteomes" id="UP000261082"/>
    </source>
</evidence>
<comment type="caution">
    <text evidence="7">The sequence shown here is derived from an EMBL/GenBank/DDBJ whole genome shotgun (WGS) entry which is preliminary data.</text>
</comment>
<feature type="transmembrane region" description="Helical" evidence="6">
    <location>
        <begin position="46"/>
        <end position="65"/>
    </location>
</feature>
<evidence type="ECO:0000313" key="7">
    <source>
        <dbReference type="EMBL" id="RFN59497.1"/>
    </source>
</evidence>
<protein>
    <submittedName>
        <fullName evidence="7">UPF0104 family protein</fullName>
    </submittedName>
</protein>
<comment type="subcellular location">
    <subcellularLocation>
        <location evidence="1">Cell membrane</location>
        <topology evidence="1">Multi-pass membrane protein</topology>
    </subcellularLocation>
</comment>
<feature type="transmembrane region" description="Helical" evidence="6">
    <location>
        <begin position="269"/>
        <end position="293"/>
    </location>
</feature>
<evidence type="ECO:0000256" key="6">
    <source>
        <dbReference type="SAM" id="Phobius"/>
    </source>
</evidence>
<feature type="transmembrane region" description="Helical" evidence="6">
    <location>
        <begin position="163"/>
        <end position="183"/>
    </location>
</feature>
<keyword evidence="2" id="KW-1003">Cell membrane</keyword>
<feature type="transmembrane region" description="Helical" evidence="6">
    <location>
        <begin position="215"/>
        <end position="237"/>
    </location>
</feature>
<dbReference type="InterPro" id="IPR022791">
    <property type="entry name" value="L-PG_synthase/AglD"/>
</dbReference>
<sequence>MKKSLTKFLKIALPLALGIFLVYYSYTKFTPEQLDEIAFYFKKADYTFIVLSVFLSLVSHIIRAVRWNLLLEPVGYKPSVVNNFMAISVAYLMNMFIPKSGEISRGIVLDKYEKVPFDKGFGTIISERVVDLVFLMAFTALALFLEFDDLYAFLTEIINPSKLILVFGALLAFGIIFLLFLNYSKSNLTQKIKQFLLGLKDGVFSIFKMKKKFSFIIQTFLIWGLYLLSFYTAMYALEDTASIPIGTVIIAFVVGSFAFAFTNSGFGSYPFFVAAILAVFGIAETAGTAFGWIVWTSNISSIIIFGGLSFLFLPIYNKGKK</sequence>
<feature type="transmembrane region" description="Helical" evidence="6">
    <location>
        <begin position="7"/>
        <end position="26"/>
    </location>
</feature>
<dbReference type="Pfam" id="PF03706">
    <property type="entry name" value="LPG_synthase_TM"/>
    <property type="match status" value="1"/>
</dbReference>
<dbReference type="AlphaFoldDB" id="A0A3E1QBI1"/>
<dbReference type="Proteomes" id="UP000261082">
    <property type="component" value="Unassembled WGS sequence"/>
</dbReference>
<gene>
    <name evidence="7" type="ORF">DZ858_05400</name>
</gene>
<feature type="transmembrane region" description="Helical" evidence="6">
    <location>
        <begin position="129"/>
        <end position="147"/>
    </location>
</feature>
<keyword evidence="3 6" id="KW-0812">Transmembrane</keyword>
<feature type="transmembrane region" description="Helical" evidence="6">
    <location>
        <begin position="243"/>
        <end position="262"/>
    </location>
</feature>
<accession>A0A3E1QBI1</accession>
<dbReference type="OrthoDB" id="9812094at2"/>
<dbReference type="GO" id="GO:0005886">
    <property type="term" value="C:plasma membrane"/>
    <property type="evidence" value="ECO:0007669"/>
    <property type="project" value="UniProtKB-SubCell"/>
</dbReference>
<dbReference type="RefSeq" id="WP_117158497.1">
    <property type="nucleotide sequence ID" value="NZ_QVID01000001.1"/>
</dbReference>
<keyword evidence="4 6" id="KW-1133">Transmembrane helix</keyword>
<organism evidence="7 8">
    <name type="scientific">Marixanthomonas ophiurae</name>
    <dbReference type="NCBI Taxonomy" id="387659"/>
    <lineage>
        <taxon>Bacteria</taxon>
        <taxon>Pseudomonadati</taxon>
        <taxon>Bacteroidota</taxon>
        <taxon>Flavobacteriia</taxon>
        <taxon>Flavobacteriales</taxon>
        <taxon>Flavobacteriaceae</taxon>
        <taxon>Marixanthomonas</taxon>
    </lineage>
</organism>
<proteinExistence type="predicted"/>
<dbReference type="PANTHER" id="PTHR39087:SF2">
    <property type="entry name" value="UPF0104 MEMBRANE PROTEIN MJ1595"/>
    <property type="match status" value="1"/>
</dbReference>
<evidence type="ECO:0000256" key="2">
    <source>
        <dbReference type="ARBA" id="ARBA00022475"/>
    </source>
</evidence>